<dbReference type="EMBL" id="CP004267">
    <property type="protein sequence ID" value="AHH06332.1"/>
    <property type="molecule type" value="Genomic_DNA"/>
</dbReference>
<dbReference type="PATRIC" id="fig|1293575.3.peg.271"/>
<evidence type="ECO:0000313" key="1">
    <source>
        <dbReference type="EMBL" id="AHH06332.1"/>
    </source>
</evidence>
<dbReference type="AlphaFoldDB" id="W5SHD6"/>
<organism evidence="1 2">
    <name type="scientific">Borrelia crocidurae DOU</name>
    <dbReference type="NCBI Taxonomy" id="1293575"/>
    <lineage>
        <taxon>Bacteria</taxon>
        <taxon>Pseudomonadati</taxon>
        <taxon>Spirochaetota</taxon>
        <taxon>Spirochaetia</taxon>
        <taxon>Spirochaetales</taxon>
        <taxon>Borreliaceae</taxon>
        <taxon>Borrelia</taxon>
    </lineage>
</organism>
<dbReference type="HOGENOM" id="CLU_3132958_0_0_12"/>
<reference evidence="1" key="1">
    <citation type="submission" date="2013-02" db="EMBL/GenBank/DDBJ databases">
        <title>Comparative genomics of Borrelia species.</title>
        <authorList>
            <person name="Schwan T.G."/>
            <person name="Raffel S.J."/>
            <person name="Porcella S.F."/>
        </authorList>
    </citation>
    <scope>NUCLEOTIDE SEQUENCE [LARGE SCALE GENOMIC DNA]</scope>
    <source>
        <strain evidence="1">DOU</strain>
    </source>
</reference>
<evidence type="ECO:0000313" key="2">
    <source>
        <dbReference type="Proteomes" id="UP000019337"/>
    </source>
</evidence>
<gene>
    <name evidence="1" type="ORF">BCD_0266</name>
</gene>
<proteinExistence type="predicted"/>
<keyword evidence="2" id="KW-1185">Reference proteome</keyword>
<dbReference type="Proteomes" id="UP000019337">
    <property type="component" value="Chromosome"/>
</dbReference>
<name>W5SHD6_9SPIR</name>
<sequence>MIIPKKDQNVFKRKKNFLFNRAVKGDFELRDFGNIRNFNKKNGKDVFVF</sequence>
<protein>
    <submittedName>
        <fullName evidence="1">Peptidoglycan-specific endopeptidase, M23 family protein</fullName>
    </submittedName>
</protein>
<accession>W5SHD6</accession>